<feature type="compositionally biased region" description="Low complexity" evidence="1">
    <location>
        <begin position="68"/>
        <end position="102"/>
    </location>
</feature>
<feature type="compositionally biased region" description="Basic and acidic residues" evidence="1">
    <location>
        <begin position="138"/>
        <end position="148"/>
    </location>
</feature>
<evidence type="ECO:0000256" key="1">
    <source>
        <dbReference type="SAM" id="MobiDB-lite"/>
    </source>
</evidence>
<dbReference type="EMBL" id="JACEEZ010025780">
    <property type="protein sequence ID" value="KAG0697541.1"/>
    <property type="molecule type" value="Genomic_DNA"/>
</dbReference>
<evidence type="ECO:0000313" key="2">
    <source>
        <dbReference type="EMBL" id="KAG0697541.1"/>
    </source>
</evidence>
<proteinExistence type="predicted"/>
<accession>A0A8J8WMT5</accession>
<comment type="caution">
    <text evidence="2">The sequence shown here is derived from an EMBL/GenBank/DDBJ whole genome shotgun (WGS) entry which is preliminary data.</text>
</comment>
<reference evidence="2" key="1">
    <citation type="submission" date="2020-07" db="EMBL/GenBank/DDBJ databases">
        <title>The High-quality genome of the commercially important snow crab, Chionoecetes opilio.</title>
        <authorList>
            <person name="Jeong J.-H."/>
            <person name="Ryu S."/>
        </authorList>
    </citation>
    <scope>NUCLEOTIDE SEQUENCE</scope>
    <source>
        <strain evidence="2">MADBK_172401_WGS</strain>
        <tissue evidence="2">Digestive gland</tissue>
    </source>
</reference>
<organism evidence="2 3">
    <name type="scientific">Chionoecetes opilio</name>
    <name type="common">Atlantic snow crab</name>
    <name type="synonym">Cancer opilio</name>
    <dbReference type="NCBI Taxonomy" id="41210"/>
    <lineage>
        <taxon>Eukaryota</taxon>
        <taxon>Metazoa</taxon>
        <taxon>Ecdysozoa</taxon>
        <taxon>Arthropoda</taxon>
        <taxon>Crustacea</taxon>
        <taxon>Multicrustacea</taxon>
        <taxon>Malacostraca</taxon>
        <taxon>Eumalacostraca</taxon>
        <taxon>Eucarida</taxon>
        <taxon>Decapoda</taxon>
        <taxon>Pleocyemata</taxon>
        <taxon>Brachyura</taxon>
        <taxon>Eubrachyura</taxon>
        <taxon>Majoidea</taxon>
        <taxon>Majidae</taxon>
        <taxon>Chionoecetes</taxon>
    </lineage>
</organism>
<dbReference type="Proteomes" id="UP000770661">
    <property type="component" value="Unassembled WGS sequence"/>
</dbReference>
<protein>
    <submittedName>
        <fullName evidence="2">Uncharacterized protein</fullName>
    </submittedName>
</protein>
<keyword evidence="3" id="KW-1185">Reference proteome</keyword>
<feature type="region of interest" description="Disordered" evidence="1">
    <location>
        <begin position="1"/>
        <end position="160"/>
    </location>
</feature>
<sequence>MPRTGPGGNWVIPPTPGAGCGPQQPPPRQRGLITTILWEPTEPCRAGERVSGSTRIPPPVGPKGNGRRGAAAKRAPQTAPASTPAVPPSLKAAQGGRRAGGATPLRFTKPHRELGGQGKRQGPGDAAAPRLPNPLDPPHNKPRGEAHYARFVSRLRTRED</sequence>
<dbReference type="AlphaFoldDB" id="A0A8J8WMT5"/>
<name>A0A8J8WMT5_CHIOP</name>
<evidence type="ECO:0000313" key="3">
    <source>
        <dbReference type="Proteomes" id="UP000770661"/>
    </source>
</evidence>
<gene>
    <name evidence="2" type="ORF">GWK47_026294</name>
</gene>